<proteinExistence type="predicted"/>
<dbReference type="Proteomes" id="UP000316659">
    <property type="component" value="Unassembled WGS sequence"/>
</dbReference>
<sequence>MVLPVVLQRDPQVRPAQVRACEPAPVVVEDVGADDRARESGVDQTQTQSRLHGRVHEAPCPVERGRERDGAAPPPHPSQSLGQLVGRVRTHTPSAAEDRVHDDDEVGLREPGCARGDEGREVRDGPVEAGHVNSVPDDDVACRQASVRDDACGIEGPRAGRP</sequence>
<feature type="compositionally biased region" description="Basic and acidic residues" evidence="1">
    <location>
        <begin position="115"/>
        <end position="126"/>
    </location>
</feature>
<protein>
    <submittedName>
        <fullName evidence="2">Uncharacterized protein</fullName>
    </submittedName>
</protein>
<comment type="caution">
    <text evidence="2">The sequence shown here is derived from an EMBL/GenBank/DDBJ whole genome shotgun (WGS) entry which is preliminary data.</text>
</comment>
<feature type="compositionally biased region" description="Basic and acidic residues" evidence="1">
    <location>
        <begin position="96"/>
        <end position="108"/>
    </location>
</feature>
<dbReference type="AlphaFoldDB" id="A0A4Y4E127"/>
<evidence type="ECO:0000256" key="1">
    <source>
        <dbReference type="SAM" id="MobiDB-lite"/>
    </source>
</evidence>
<name>A0A4Y4E127_CELCE</name>
<feature type="region of interest" description="Disordered" evidence="1">
    <location>
        <begin position="30"/>
        <end position="141"/>
    </location>
</feature>
<gene>
    <name evidence="2" type="ORF">CCE02nite_17230</name>
</gene>
<evidence type="ECO:0000313" key="2">
    <source>
        <dbReference type="EMBL" id="GED09724.1"/>
    </source>
</evidence>
<accession>A0A4Y4E127</accession>
<evidence type="ECO:0000313" key="3">
    <source>
        <dbReference type="Proteomes" id="UP000316659"/>
    </source>
</evidence>
<reference evidence="2 3" key="1">
    <citation type="submission" date="2019-06" db="EMBL/GenBank/DDBJ databases">
        <title>Whole genome shotgun sequence of Cellulosimicrobium cellulans NBRC 15516.</title>
        <authorList>
            <person name="Hosoyama A."/>
            <person name="Uohara A."/>
            <person name="Ohji S."/>
            <person name="Ichikawa N."/>
        </authorList>
    </citation>
    <scope>NUCLEOTIDE SEQUENCE [LARGE SCALE GENOMIC DNA]</scope>
    <source>
        <strain evidence="2 3">NBRC 15516</strain>
    </source>
</reference>
<dbReference type="RefSeq" id="WP_141389238.1">
    <property type="nucleotide sequence ID" value="NZ_BJNZ01000008.1"/>
</dbReference>
<organism evidence="2 3">
    <name type="scientific">Cellulosimicrobium cellulans</name>
    <name type="common">Arthrobacter luteus</name>
    <dbReference type="NCBI Taxonomy" id="1710"/>
    <lineage>
        <taxon>Bacteria</taxon>
        <taxon>Bacillati</taxon>
        <taxon>Actinomycetota</taxon>
        <taxon>Actinomycetes</taxon>
        <taxon>Micrococcales</taxon>
        <taxon>Promicromonosporaceae</taxon>
        <taxon>Cellulosimicrobium</taxon>
    </lineage>
</organism>
<dbReference type="EMBL" id="BJNZ01000008">
    <property type="protein sequence ID" value="GED09724.1"/>
    <property type="molecule type" value="Genomic_DNA"/>
</dbReference>